<dbReference type="SUPFAM" id="SSF52540">
    <property type="entry name" value="P-loop containing nucleoside triphosphate hydrolases"/>
    <property type="match status" value="1"/>
</dbReference>
<dbReference type="PANTHER" id="PTHR10695">
    <property type="entry name" value="DEPHOSPHO-COA KINASE-RELATED"/>
    <property type="match status" value="1"/>
</dbReference>
<dbReference type="PANTHER" id="PTHR10695:SF46">
    <property type="entry name" value="BIFUNCTIONAL COENZYME A SYNTHASE-RELATED"/>
    <property type="match status" value="1"/>
</dbReference>
<dbReference type="Proteomes" id="UP000469346">
    <property type="component" value="Unassembled WGS sequence"/>
</dbReference>
<evidence type="ECO:0000256" key="5">
    <source>
        <dbReference type="SAM" id="MobiDB-lite"/>
    </source>
</evidence>
<keyword evidence="3" id="KW-0963">Cytoplasm</keyword>
<accession>A0A6N9TPE9</accession>
<dbReference type="Gene3D" id="3.40.50.300">
    <property type="entry name" value="P-loop containing nucleotide triphosphate hydrolases"/>
    <property type="match status" value="1"/>
</dbReference>
<dbReference type="GO" id="GO:0005524">
    <property type="term" value="F:ATP binding"/>
    <property type="evidence" value="ECO:0007669"/>
    <property type="project" value="UniProtKB-UniRule"/>
</dbReference>
<keyword evidence="3 6" id="KW-0418">Kinase</keyword>
<dbReference type="AlphaFoldDB" id="A0A6N9TPE9"/>
<dbReference type="UniPathway" id="UPA00241">
    <property type="reaction ID" value="UER00356"/>
</dbReference>
<dbReference type="GO" id="GO:0004140">
    <property type="term" value="F:dephospho-CoA kinase activity"/>
    <property type="evidence" value="ECO:0007669"/>
    <property type="project" value="UniProtKB-UniRule"/>
</dbReference>
<name>A0A6N9TPE9_DISTH</name>
<dbReference type="HAMAP" id="MF_00376">
    <property type="entry name" value="Dephospho_CoA_kinase"/>
    <property type="match status" value="1"/>
</dbReference>
<evidence type="ECO:0000313" key="7">
    <source>
        <dbReference type="Proteomes" id="UP000469346"/>
    </source>
</evidence>
<comment type="catalytic activity">
    <reaction evidence="3">
        <text>3'-dephospho-CoA + ATP = ADP + CoA + H(+)</text>
        <dbReference type="Rhea" id="RHEA:18245"/>
        <dbReference type="ChEBI" id="CHEBI:15378"/>
        <dbReference type="ChEBI" id="CHEBI:30616"/>
        <dbReference type="ChEBI" id="CHEBI:57287"/>
        <dbReference type="ChEBI" id="CHEBI:57328"/>
        <dbReference type="ChEBI" id="CHEBI:456216"/>
        <dbReference type="EC" id="2.7.1.24"/>
    </reaction>
</comment>
<comment type="similarity">
    <text evidence="3">Belongs to the CoaE family.</text>
</comment>
<keyword evidence="3" id="KW-0173">Coenzyme A biosynthesis</keyword>
<proteinExistence type="inferred from homology"/>
<dbReference type="Pfam" id="PF01121">
    <property type="entry name" value="CoaE"/>
    <property type="match status" value="1"/>
</dbReference>
<dbReference type="InterPro" id="IPR001977">
    <property type="entry name" value="Depp_CoAkinase"/>
</dbReference>
<dbReference type="EMBL" id="JAAGRR010000125">
    <property type="protein sequence ID" value="NDY43151.1"/>
    <property type="molecule type" value="Genomic_DNA"/>
</dbReference>
<comment type="function">
    <text evidence="3">Catalyzes the phosphorylation of the 3'-hydroxyl group of dephosphocoenzyme A to form coenzyme A.</text>
</comment>
<evidence type="ECO:0000313" key="6">
    <source>
        <dbReference type="EMBL" id="NDY43151.1"/>
    </source>
</evidence>
<dbReference type="CDD" id="cd02022">
    <property type="entry name" value="DPCK"/>
    <property type="match status" value="1"/>
</dbReference>
<feature type="binding site" evidence="3">
    <location>
        <begin position="19"/>
        <end position="24"/>
    </location>
    <ligand>
        <name>ATP</name>
        <dbReference type="ChEBI" id="CHEBI:30616"/>
    </ligand>
</feature>
<dbReference type="EC" id="2.7.1.24" evidence="3 4"/>
<dbReference type="NCBIfam" id="TIGR00152">
    <property type="entry name" value="dephospho-CoA kinase"/>
    <property type="match status" value="1"/>
</dbReference>
<keyword evidence="1 3" id="KW-0547">Nucleotide-binding</keyword>
<reference evidence="6 7" key="1">
    <citation type="submission" date="2020-02" db="EMBL/GenBank/DDBJ databases">
        <title>Comparative genomics of sulfur disproportionating microorganisms.</title>
        <authorList>
            <person name="Ward L.M."/>
            <person name="Bertran E."/>
            <person name="Johnston D.T."/>
        </authorList>
    </citation>
    <scope>NUCLEOTIDE SEQUENCE [LARGE SCALE GENOMIC DNA]</scope>
    <source>
        <strain evidence="6 7">DSM 100025</strain>
    </source>
</reference>
<comment type="caution">
    <text evidence="6">The sequence shown here is derived from an EMBL/GenBank/DDBJ whole genome shotgun (WGS) entry which is preliminary data.</text>
</comment>
<protein>
    <recommendedName>
        <fullName evidence="3 4">Dephospho-CoA kinase</fullName>
        <ecNumber evidence="3 4">2.7.1.24</ecNumber>
    </recommendedName>
    <alternativeName>
        <fullName evidence="3">Dephosphocoenzyme A kinase</fullName>
    </alternativeName>
</protein>
<dbReference type="GO" id="GO:0005737">
    <property type="term" value="C:cytoplasm"/>
    <property type="evidence" value="ECO:0007669"/>
    <property type="project" value="UniProtKB-SubCell"/>
</dbReference>
<dbReference type="GO" id="GO:0015937">
    <property type="term" value="P:coenzyme A biosynthetic process"/>
    <property type="evidence" value="ECO:0007669"/>
    <property type="project" value="UniProtKB-UniRule"/>
</dbReference>
<evidence type="ECO:0000256" key="3">
    <source>
        <dbReference type="HAMAP-Rule" id="MF_00376"/>
    </source>
</evidence>
<evidence type="ECO:0000256" key="2">
    <source>
        <dbReference type="ARBA" id="ARBA00022840"/>
    </source>
</evidence>
<dbReference type="InterPro" id="IPR027417">
    <property type="entry name" value="P-loop_NTPase"/>
</dbReference>
<evidence type="ECO:0000256" key="1">
    <source>
        <dbReference type="ARBA" id="ARBA00022741"/>
    </source>
</evidence>
<gene>
    <name evidence="3" type="primary">coaE</name>
    <name evidence="6" type="ORF">G3N55_09895</name>
</gene>
<comment type="pathway">
    <text evidence="3">Cofactor biosynthesis; coenzyme A biosynthesis; CoA from (R)-pantothenate: step 5/5.</text>
</comment>
<organism evidence="6 7">
    <name type="scientific">Dissulfurirhabdus thermomarina</name>
    <dbReference type="NCBI Taxonomy" id="1765737"/>
    <lineage>
        <taxon>Bacteria</taxon>
        <taxon>Deltaproteobacteria</taxon>
        <taxon>Dissulfurirhabdaceae</taxon>
        <taxon>Dissulfurirhabdus</taxon>
    </lineage>
</organism>
<keyword evidence="7" id="KW-1185">Reference proteome</keyword>
<sequence>MDTSSRPPLKVYAVTGGLAAGKSTLAAALAAEGIPVVDTDELARAAVAPGAPGHAAVVRAFGEEVLAPDGSLDRNRLRRLVLDDPGARSRLEAIVHPEVRDRLERRLEALAARGHRVAVVEVPLLYEAGWEDRFDGVIAVTAPDDVREARLARRHRIPPGEARRWLRAQMPQEEKARRADLVVRNHGDAADLARQARHLAAALKAGGLDETSPGPPGRRSTPRSTR</sequence>
<comment type="subcellular location">
    <subcellularLocation>
        <location evidence="3">Cytoplasm</location>
    </subcellularLocation>
</comment>
<keyword evidence="3 6" id="KW-0808">Transferase</keyword>
<dbReference type="RefSeq" id="WP_163299265.1">
    <property type="nucleotide sequence ID" value="NZ_JAAGRR010000125.1"/>
</dbReference>
<evidence type="ECO:0000256" key="4">
    <source>
        <dbReference type="NCBIfam" id="TIGR00152"/>
    </source>
</evidence>
<dbReference type="PROSITE" id="PS51219">
    <property type="entry name" value="DPCK"/>
    <property type="match status" value="1"/>
</dbReference>
<feature type="region of interest" description="Disordered" evidence="5">
    <location>
        <begin position="204"/>
        <end position="226"/>
    </location>
</feature>
<keyword evidence="2 3" id="KW-0067">ATP-binding</keyword>